<keyword evidence="1" id="KW-0472">Membrane</keyword>
<evidence type="ECO:0000256" key="1">
    <source>
        <dbReference type="SAM" id="Phobius"/>
    </source>
</evidence>
<dbReference type="AlphaFoldDB" id="A0A7K1UQL3"/>
<dbReference type="Pfam" id="PF11361">
    <property type="entry name" value="DUF3159"/>
    <property type="match status" value="1"/>
</dbReference>
<dbReference type="RefSeq" id="WP_157355377.1">
    <property type="nucleotide sequence ID" value="NZ_WRPP01000001.1"/>
</dbReference>
<feature type="transmembrane region" description="Helical" evidence="1">
    <location>
        <begin position="73"/>
        <end position="91"/>
    </location>
</feature>
<sequence>MSGTGHWRRDLRDARGKFLEHHGPRHIADGAAPALGFLLGYKLYDPWIGIAVALAVAVALGGFRLARGESVRVVGISIAFVAVYSVFVMCTGQGRDFYLPDLILCVLFVAGFGATLLGRRPLTLWTTQRLRLEPAAISGAHLGTHRRITLGWVIFWLVHLVVIVPLYLANQVVLLGVATLILGKPSIIVMILATWLLLRRSNHREQRPISAVATDVVRVDRSLPDR</sequence>
<dbReference type="EMBL" id="WRPP01000001">
    <property type="protein sequence ID" value="MVU76636.1"/>
    <property type="molecule type" value="Genomic_DNA"/>
</dbReference>
<feature type="transmembrane region" description="Helical" evidence="1">
    <location>
        <begin position="148"/>
        <end position="168"/>
    </location>
</feature>
<comment type="caution">
    <text evidence="2">The sequence shown here is derived from an EMBL/GenBank/DDBJ whole genome shotgun (WGS) entry which is preliminary data.</text>
</comment>
<keyword evidence="1" id="KW-1133">Transmembrane helix</keyword>
<dbReference type="Proteomes" id="UP000466794">
    <property type="component" value="Unassembled WGS sequence"/>
</dbReference>
<accession>A0A7K1UQL3</accession>
<name>A0A7K1UQL3_9NOCA</name>
<organism evidence="2 3">
    <name type="scientific">Nocardia terrae</name>
    <dbReference type="NCBI Taxonomy" id="2675851"/>
    <lineage>
        <taxon>Bacteria</taxon>
        <taxon>Bacillati</taxon>
        <taxon>Actinomycetota</taxon>
        <taxon>Actinomycetes</taxon>
        <taxon>Mycobacteriales</taxon>
        <taxon>Nocardiaceae</taxon>
        <taxon>Nocardia</taxon>
    </lineage>
</organism>
<gene>
    <name evidence="2" type="ORF">GPX89_05175</name>
</gene>
<keyword evidence="1" id="KW-0812">Transmembrane</keyword>
<dbReference type="InterPro" id="IPR016566">
    <property type="entry name" value="UCP010219"/>
</dbReference>
<protein>
    <submittedName>
        <fullName evidence="2">DUF3159 domain-containing protein</fullName>
    </submittedName>
</protein>
<feature type="transmembrane region" description="Helical" evidence="1">
    <location>
        <begin position="47"/>
        <end position="66"/>
    </location>
</feature>
<reference evidence="2 3" key="1">
    <citation type="submission" date="2019-12" db="EMBL/GenBank/DDBJ databases">
        <title>Nocardia sp. nov. ET3-3 isolated from soil.</title>
        <authorList>
            <person name="Kanchanasin P."/>
            <person name="Tanasupawat S."/>
            <person name="Yuki M."/>
            <person name="Kudo T."/>
        </authorList>
    </citation>
    <scope>NUCLEOTIDE SEQUENCE [LARGE SCALE GENOMIC DNA]</scope>
    <source>
        <strain evidence="2 3">ET3-3</strain>
    </source>
</reference>
<feature type="transmembrane region" description="Helical" evidence="1">
    <location>
        <begin position="97"/>
        <end position="117"/>
    </location>
</feature>
<keyword evidence="3" id="KW-1185">Reference proteome</keyword>
<evidence type="ECO:0000313" key="2">
    <source>
        <dbReference type="EMBL" id="MVU76636.1"/>
    </source>
</evidence>
<feature type="transmembrane region" description="Helical" evidence="1">
    <location>
        <begin position="174"/>
        <end position="198"/>
    </location>
</feature>
<proteinExistence type="predicted"/>
<evidence type="ECO:0000313" key="3">
    <source>
        <dbReference type="Proteomes" id="UP000466794"/>
    </source>
</evidence>